<dbReference type="Pfam" id="PF01266">
    <property type="entry name" value="DAO"/>
    <property type="match status" value="1"/>
</dbReference>
<dbReference type="GO" id="GO:0009331">
    <property type="term" value="C:glycerol-3-phosphate dehydrogenase (FAD) complex"/>
    <property type="evidence" value="ECO:0007669"/>
    <property type="project" value="UniProtKB-UniRule"/>
</dbReference>
<keyword evidence="10" id="KW-1185">Reference proteome</keyword>
<comment type="similarity">
    <text evidence="2 6">Belongs to the FAD-dependent glycerol-3-phosphate dehydrogenase family.</text>
</comment>
<dbReference type="RefSeq" id="WP_103224830.1">
    <property type="nucleotide sequence ID" value="NZ_PPCN01000013.1"/>
</dbReference>
<gene>
    <name evidence="9" type="ORF">CLV41_11333</name>
</gene>
<evidence type="ECO:0000256" key="3">
    <source>
        <dbReference type="ARBA" id="ARBA00022630"/>
    </source>
</evidence>
<comment type="catalytic activity">
    <reaction evidence="6">
        <text>a quinone + sn-glycerol 3-phosphate = dihydroxyacetone phosphate + a quinol</text>
        <dbReference type="Rhea" id="RHEA:18977"/>
        <dbReference type="ChEBI" id="CHEBI:24646"/>
        <dbReference type="ChEBI" id="CHEBI:57597"/>
        <dbReference type="ChEBI" id="CHEBI:57642"/>
        <dbReference type="ChEBI" id="CHEBI:132124"/>
        <dbReference type="EC" id="1.1.5.3"/>
    </reaction>
</comment>
<evidence type="ECO:0000256" key="5">
    <source>
        <dbReference type="ARBA" id="ARBA00023002"/>
    </source>
</evidence>
<keyword evidence="4" id="KW-0274">FAD</keyword>
<dbReference type="SUPFAM" id="SSF54373">
    <property type="entry name" value="FAD-linked reductases, C-terminal domain"/>
    <property type="match status" value="1"/>
</dbReference>
<dbReference type="InterPro" id="IPR038299">
    <property type="entry name" value="DAO_C_sf"/>
</dbReference>
<dbReference type="Gene3D" id="3.30.9.10">
    <property type="entry name" value="D-Amino Acid Oxidase, subunit A, domain 2"/>
    <property type="match status" value="1"/>
</dbReference>
<dbReference type="NCBIfam" id="NF009906">
    <property type="entry name" value="PRK13369.1"/>
    <property type="match status" value="1"/>
</dbReference>
<reference evidence="9 10" key="1">
    <citation type="submission" date="2018-01" db="EMBL/GenBank/DDBJ databases">
        <title>Genomic Encyclopedia of Archaeal and Bacterial Type Strains, Phase II (KMG-II): from individual species to whole genera.</title>
        <authorList>
            <person name="Goeker M."/>
        </authorList>
    </citation>
    <scope>NUCLEOTIDE SEQUENCE [LARGE SCALE GENOMIC DNA]</scope>
    <source>
        <strain evidence="9 10">DSM 17023</strain>
    </source>
</reference>
<dbReference type="Pfam" id="PF16901">
    <property type="entry name" value="DAO_C"/>
    <property type="match status" value="1"/>
</dbReference>
<dbReference type="GO" id="GO:0046168">
    <property type="term" value="P:glycerol-3-phosphate catabolic process"/>
    <property type="evidence" value="ECO:0007669"/>
    <property type="project" value="TreeGrafter"/>
</dbReference>
<dbReference type="NCBIfam" id="NF008899">
    <property type="entry name" value="PRK12266.1"/>
    <property type="match status" value="1"/>
</dbReference>
<comment type="caution">
    <text evidence="9">The sequence shown here is derived from an EMBL/GenBank/DDBJ whole genome shotgun (WGS) entry which is preliminary data.</text>
</comment>
<dbReference type="Gene3D" id="3.50.50.60">
    <property type="entry name" value="FAD/NAD(P)-binding domain"/>
    <property type="match status" value="1"/>
</dbReference>
<dbReference type="AlphaFoldDB" id="A0A2S3ULN0"/>
<organism evidence="9 10">
    <name type="scientific">Roseibium marinum</name>
    <dbReference type="NCBI Taxonomy" id="281252"/>
    <lineage>
        <taxon>Bacteria</taxon>
        <taxon>Pseudomonadati</taxon>
        <taxon>Pseudomonadota</taxon>
        <taxon>Alphaproteobacteria</taxon>
        <taxon>Hyphomicrobiales</taxon>
        <taxon>Stappiaceae</taxon>
        <taxon>Roseibium</taxon>
    </lineage>
</organism>
<evidence type="ECO:0000256" key="1">
    <source>
        <dbReference type="ARBA" id="ARBA00001974"/>
    </source>
</evidence>
<protein>
    <recommendedName>
        <fullName evidence="6">Glycerol-3-phosphate dehydrogenase</fullName>
        <ecNumber evidence="6">1.1.5.3</ecNumber>
    </recommendedName>
</protein>
<feature type="domain" description="Alpha-glycerophosphate oxidase C-terminal" evidence="8">
    <location>
        <begin position="385"/>
        <end position="482"/>
    </location>
</feature>
<evidence type="ECO:0000259" key="7">
    <source>
        <dbReference type="Pfam" id="PF01266"/>
    </source>
</evidence>
<dbReference type="OrthoDB" id="9766796at2"/>
<comment type="cofactor">
    <cofactor evidence="1 6">
        <name>FAD</name>
        <dbReference type="ChEBI" id="CHEBI:57692"/>
    </cofactor>
</comment>
<dbReference type="InterPro" id="IPR036188">
    <property type="entry name" value="FAD/NAD-bd_sf"/>
</dbReference>
<dbReference type="PRINTS" id="PR01001">
    <property type="entry name" value="FADG3PDH"/>
</dbReference>
<keyword evidence="3 6" id="KW-0285">Flavoprotein</keyword>
<sequence>MTADYDLLIIGGGINGTGIARDAVGRGASVMLVEMGDLAGATSSASTKLIHGGLRYLEYYELGLVRKALKEREVLWRALPHIARPLRFILPHHKDLRPAWVLRLGLFFYDHLGGRELLPATKTVRLDSGAYSRGLKPLFKKGFEYSDCWVDDARLVVLNALDATDRGAKVLTRTKCIAARREGGLWKVVLQDLGSGEEKTVSARVLVNAAGPWVAEMLHGIAGTRSKAKVRLVKGSHIIVPSRFDHDRCFIFQNGDGRIVFAIPYEQDFTLIGTTDVDYHGDLGTVRTSGEEIDYLCKAASEYLDTPVTPEDVVHTYSGVRPLYDDGAKDAKAATRDYVLELEGGQTEPPVLSVFGGKITTYRKLAEEALKKLEPYLPFKRGVWTAYAPLPGGNFKVDGFDAEVARLEKDFPFLDTSFATRLIRLYGTDARLFLGEAASLEDLGRLFGSNLYELELKWLIDREWARTADDVLWRRTKLGLVLSAAEAGELDSFMSTYLAERTGAAA</sequence>
<name>A0A2S3ULN0_9HYPH</name>
<dbReference type="PROSITE" id="PS00978">
    <property type="entry name" value="FAD_G3PDH_2"/>
    <property type="match status" value="1"/>
</dbReference>
<dbReference type="Gene3D" id="1.10.8.870">
    <property type="entry name" value="Alpha-glycerophosphate oxidase, cap domain"/>
    <property type="match status" value="1"/>
</dbReference>
<feature type="domain" description="FAD dependent oxidoreductase" evidence="7">
    <location>
        <begin position="6"/>
        <end position="362"/>
    </location>
</feature>
<dbReference type="Proteomes" id="UP000236959">
    <property type="component" value="Unassembled WGS sequence"/>
</dbReference>
<dbReference type="EMBL" id="PPCN01000013">
    <property type="protein sequence ID" value="POF28470.1"/>
    <property type="molecule type" value="Genomic_DNA"/>
</dbReference>
<dbReference type="PROSITE" id="PS00977">
    <property type="entry name" value="FAD_G3PDH_1"/>
    <property type="match status" value="1"/>
</dbReference>
<dbReference type="PANTHER" id="PTHR11985">
    <property type="entry name" value="GLYCEROL-3-PHOSPHATE DEHYDROGENASE"/>
    <property type="match status" value="1"/>
</dbReference>
<dbReference type="GO" id="GO:0004368">
    <property type="term" value="F:glycerol-3-phosphate dehydrogenase (quinone) activity"/>
    <property type="evidence" value="ECO:0007669"/>
    <property type="project" value="UniProtKB-EC"/>
</dbReference>
<dbReference type="InterPro" id="IPR000447">
    <property type="entry name" value="G3P_DH_FAD-dep"/>
</dbReference>
<evidence type="ECO:0000313" key="10">
    <source>
        <dbReference type="Proteomes" id="UP000236959"/>
    </source>
</evidence>
<accession>A0A2S3ULN0</accession>
<dbReference type="InterPro" id="IPR031656">
    <property type="entry name" value="DAO_C"/>
</dbReference>
<keyword evidence="5 6" id="KW-0560">Oxidoreductase</keyword>
<evidence type="ECO:0000259" key="8">
    <source>
        <dbReference type="Pfam" id="PF16901"/>
    </source>
</evidence>
<evidence type="ECO:0000256" key="6">
    <source>
        <dbReference type="RuleBase" id="RU361217"/>
    </source>
</evidence>
<dbReference type="Gene3D" id="6.10.250.1890">
    <property type="match status" value="1"/>
</dbReference>
<proteinExistence type="inferred from homology"/>
<evidence type="ECO:0000256" key="4">
    <source>
        <dbReference type="ARBA" id="ARBA00022827"/>
    </source>
</evidence>
<dbReference type="EC" id="1.1.5.3" evidence="6"/>
<evidence type="ECO:0000313" key="9">
    <source>
        <dbReference type="EMBL" id="POF28470.1"/>
    </source>
</evidence>
<dbReference type="SUPFAM" id="SSF51905">
    <property type="entry name" value="FAD/NAD(P)-binding domain"/>
    <property type="match status" value="1"/>
</dbReference>
<dbReference type="PANTHER" id="PTHR11985:SF15">
    <property type="entry name" value="GLYCEROL-3-PHOSPHATE DEHYDROGENASE, MITOCHONDRIAL"/>
    <property type="match status" value="1"/>
</dbReference>
<dbReference type="InterPro" id="IPR006076">
    <property type="entry name" value="FAD-dep_OxRdtase"/>
</dbReference>
<evidence type="ECO:0000256" key="2">
    <source>
        <dbReference type="ARBA" id="ARBA00007330"/>
    </source>
</evidence>